<dbReference type="GO" id="GO:0098636">
    <property type="term" value="C:protein complex involved in cell adhesion"/>
    <property type="evidence" value="ECO:0007669"/>
    <property type="project" value="TreeGrafter"/>
</dbReference>
<comment type="caution">
    <text evidence="3">The sequence shown here is derived from an EMBL/GenBank/DDBJ whole genome shotgun (WGS) entry which is preliminary data.</text>
</comment>
<dbReference type="GO" id="GO:0070492">
    <property type="term" value="F:oligosaccharide binding"/>
    <property type="evidence" value="ECO:0007669"/>
    <property type="project" value="TreeGrafter"/>
</dbReference>
<sequence>MVHLDVPGPDNGLFSTEEVRPRNKPALTTSRIIAFPKNHYQKPPNLAAGFSALDLSCEKPIRANLVADSIKPSSFKITIETWADSVLHAASATWIEHKANARDCPFGQFDTRDVDAAPKGAAGTPSSITTPRKETSKEIAFHTPFREAPQLVCWLNRIDMGSGEDANYRINAYATNVTARSFVAHIDTWGDSVLNGAAMCWIAFPRNKACVASGSFSTSDVRSWSNPRPKNSARVAFPKGAFTKPPTVLVALNSLDMAGNSDLRIKASVDEVTSEGFRWHLDTWDDSTLYAAEASWIALGFA</sequence>
<name>A0A4U0W2X6_9PEZI</name>
<feature type="region of interest" description="Disordered" evidence="1">
    <location>
        <begin position="115"/>
        <end position="134"/>
    </location>
</feature>
<dbReference type="GO" id="GO:0009986">
    <property type="term" value="C:cell surface"/>
    <property type="evidence" value="ECO:0007669"/>
    <property type="project" value="TreeGrafter"/>
</dbReference>
<feature type="region of interest" description="Disordered" evidence="1">
    <location>
        <begin position="1"/>
        <end position="21"/>
    </location>
</feature>
<organism evidence="3 4">
    <name type="scientific">Cryomyces minteri</name>
    <dbReference type="NCBI Taxonomy" id="331657"/>
    <lineage>
        <taxon>Eukaryota</taxon>
        <taxon>Fungi</taxon>
        <taxon>Dikarya</taxon>
        <taxon>Ascomycota</taxon>
        <taxon>Pezizomycotina</taxon>
        <taxon>Dothideomycetes</taxon>
        <taxon>Dothideomycetes incertae sedis</taxon>
        <taxon>Cryomyces</taxon>
    </lineage>
</organism>
<gene>
    <name evidence="3" type="ORF">B0A49_12993</name>
</gene>
<feature type="domain" description="H-type lectin" evidence="2">
    <location>
        <begin position="33"/>
        <end position="95"/>
    </location>
</feature>
<dbReference type="GO" id="GO:0098609">
    <property type="term" value="P:cell-cell adhesion"/>
    <property type="evidence" value="ECO:0007669"/>
    <property type="project" value="TreeGrafter"/>
</dbReference>
<evidence type="ECO:0000259" key="2">
    <source>
        <dbReference type="Pfam" id="PF09458"/>
    </source>
</evidence>
<dbReference type="Pfam" id="PF09458">
    <property type="entry name" value="H_lectin"/>
    <property type="match status" value="3"/>
</dbReference>
<evidence type="ECO:0000313" key="3">
    <source>
        <dbReference type="EMBL" id="TKA56313.1"/>
    </source>
</evidence>
<keyword evidence="4" id="KW-1185">Reference proteome</keyword>
<dbReference type="Proteomes" id="UP000308768">
    <property type="component" value="Unassembled WGS sequence"/>
</dbReference>
<feature type="domain" description="H-type lectin" evidence="2">
    <location>
        <begin position="233"/>
        <end position="298"/>
    </location>
</feature>
<dbReference type="GO" id="GO:0030247">
    <property type="term" value="F:polysaccharide binding"/>
    <property type="evidence" value="ECO:0007669"/>
    <property type="project" value="TreeGrafter"/>
</dbReference>
<dbReference type="InterPro" id="IPR019019">
    <property type="entry name" value="H-type_lectin_domain"/>
</dbReference>
<dbReference type="AlphaFoldDB" id="A0A4U0W2X6"/>
<dbReference type="OrthoDB" id="291007at2759"/>
<evidence type="ECO:0000256" key="1">
    <source>
        <dbReference type="SAM" id="MobiDB-lite"/>
    </source>
</evidence>
<dbReference type="SUPFAM" id="SSF141086">
    <property type="entry name" value="Agglutinin HPA-like"/>
    <property type="match status" value="3"/>
</dbReference>
<evidence type="ECO:0000313" key="4">
    <source>
        <dbReference type="Proteomes" id="UP000308768"/>
    </source>
</evidence>
<protein>
    <recommendedName>
        <fullName evidence="2">H-type lectin domain-containing protein</fullName>
    </recommendedName>
</protein>
<proteinExistence type="predicted"/>
<dbReference type="InterPro" id="IPR052487">
    <property type="entry name" value="Galactose-binding_lectin"/>
</dbReference>
<dbReference type="InterPro" id="IPR037221">
    <property type="entry name" value="H-type_lectin_dom_sf"/>
</dbReference>
<feature type="domain" description="H-type lectin" evidence="2">
    <location>
        <begin position="137"/>
        <end position="204"/>
    </location>
</feature>
<dbReference type="EMBL" id="NAJN01002186">
    <property type="protein sequence ID" value="TKA56313.1"/>
    <property type="molecule type" value="Genomic_DNA"/>
</dbReference>
<reference evidence="3 4" key="1">
    <citation type="submission" date="2017-03" db="EMBL/GenBank/DDBJ databases">
        <title>Genomes of endolithic fungi from Antarctica.</title>
        <authorList>
            <person name="Coleine C."/>
            <person name="Masonjones S."/>
            <person name="Stajich J.E."/>
        </authorList>
    </citation>
    <scope>NUCLEOTIDE SEQUENCE [LARGE SCALE GENOMIC DNA]</scope>
    <source>
        <strain evidence="3 4">CCFEE 5187</strain>
    </source>
</reference>
<dbReference type="PANTHER" id="PTHR46938">
    <property type="entry name" value="DISCOIDIN-1 SUBUNIT A-RELATED-RELATED"/>
    <property type="match status" value="1"/>
</dbReference>
<dbReference type="Gene3D" id="2.60.40.2080">
    <property type="match status" value="3"/>
</dbReference>
<accession>A0A4U0W2X6</accession>
<dbReference type="GO" id="GO:0046871">
    <property type="term" value="F:N-acetylgalactosamine binding"/>
    <property type="evidence" value="ECO:0007669"/>
    <property type="project" value="TreeGrafter"/>
</dbReference>